<dbReference type="EMBL" id="BNAH01000005">
    <property type="protein sequence ID" value="GHE86656.1"/>
    <property type="molecule type" value="Genomic_DNA"/>
</dbReference>
<dbReference type="RefSeq" id="WP_189377632.1">
    <property type="nucleotide sequence ID" value="NZ_BNAH01000005.1"/>
</dbReference>
<reference evidence="3" key="1">
    <citation type="journal article" date="2019" name="Int. J. Syst. Evol. Microbiol.">
        <title>The Global Catalogue of Microorganisms (GCM) 10K type strain sequencing project: providing services to taxonomists for standard genome sequencing and annotation.</title>
        <authorList>
            <consortium name="The Broad Institute Genomics Platform"/>
            <consortium name="The Broad Institute Genome Sequencing Center for Infectious Disease"/>
            <person name="Wu L."/>
            <person name="Ma J."/>
        </authorList>
    </citation>
    <scope>NUCLEOTIDE SEQUENCE [LARGE SCALE GENOMIC DNA]</scope>
    <source>
        <strain evidence="3">CGMCC 1.15922</strain>
    </source>
</reference>
<dbReference type="Pfam" id="PF05544">
    <property type="entry name" value="Pro_racemase"/>
    <property type="match status" value="1"/>
</dbReference>
<dbReference type="Proteomes" id="UP000626370">
    <property type="component" value="Unassembled WGS sequence"/>
</dbReference>
<dbReference type="PANTHER" id="PTHR33442:SF1">
    <property type="entry name" value="TRANS-3-HYDROXY-L-PROLINE DEHYDRATASE"/>
    <property type="match status" value="1"/>
</dbReference>
<name>A0ABQ3IKL2_9GAMM</name>
<dbReference type="PANTHER" id="PTHR33442">
    <property type="entry name" value="TRANS-3-HYDROXY-L-PROLINE DEHYDRATASE"/>
    <property type="match status" value="1"/>
</dbReference>
<dbReference type="PIRSF" id="PIRSF029792">
    <property type="entry name" value="Pro_racemase"/>
    <property type="match status" value="1"/>
</dbReference>
<accession>A0ABQ3IKL2</accession>
<evidence type="ECO:0000313" key="3">
    <source>
        <dbReference type="Proteomes" id="UP000626370"/>
    </source>
</evidence>
<comment type="caution">
    <text evidence="2">The sequence shown here is derived from an EMBL/GenBank/DDBJ whole genome shotgun (WGS) entry which is preliminary data.</text>
</comment>
<dbReference type="InterPro" id="IPR008794">
    <property type="entry name" value="Pro_racemase_fam"/>
</dbReference>
<organism evidence="2 3">
    <name type="scientific">Thalassotalea profundi</name>
    <dbReference type="NCBI Taxonomy" id="2036687"/>
    <lineage>
        <taxon>Bacteria</taxon>
        <taxon>Pseudomonadati</taxon>
        <taxon>Pseudomonadota</taxon>
        <taxon>Gammaproteobacteria</taxon>
        <taxon>Alteromonadales</taxon>
        <taxon>Colwelliaceae</taxon>
        <taxon>Thalassotalea</taxon>
    </lineage>
</organism>
<gene>
    <name evidence="2" type="ORF">GCM10011501_14820</name>
</gene>
<proteinExistence type="inferred from homology"/>
<dbReference type="SUPFAM" id="SSF54506">
    <property type="entry name" value="Diaminopimelate epimerase-like"/>
    <property type="match status" value="1"/>
</dbReference>
<dbReference type="SFLD" id="SFLDS00028">
    <property type="entry name" value="Proline_Racemase"/>
    <property type="match status" value="1"/>
</dbReference>
<protein>
    <submittedName>
        <fullName evidence="2">Proline racemase</fullName>
    </submittedName>
</protein>
<dbReference type="Gene3D" id="3.10.310.10">
    <property type="entry name" value="Diaminopimelate Epimerase, Chain A, domain 1"/>
    <property type="match status" value="2"/>
</dbReference>
<sequence>MQFNINKLENYQCISTIDAHTEGEPLRIITQGYPTIKGNTILEKRQYLTEHLDQYRKLLMFEPRGHADMYGALITEPCTKEAKFGILFMHNEGYSSMCGHGIIAAVSVAIETGALTMPPVNQAIGIDSPAGLIKAYVEYDKNKNIVVSFDNVPSFIEALNQSVEVKNLGKVDYDIAYGGAYYAFVDADKLGMDCTPANNQTLIKAGWDIKKAIMNSYSLQHPVEKELSFLYGTIFYSNKTTHSNSHSRHVCVFANGEVDRSPTGTGVSARAAILVEKEKLTSQKDIVIESIVNGKMTVNVQKTCDYHGKKAVIPRVSGRAFITGYHQFLLDHKDIFPQGFILR</sequence>
<evidence type="ECO:0000313" key="2">
    <source>
        <dbReference type="EMBL" id="GHE86656.1"/>
    </source>
</evidence>
<evidence type="ECO:0000256" key="1">
    <source>
        <dbReference type="ARBA" id="ARBA00007529"/>
    </source>
</evidence>
<comment type="similarity">
    <text evidence="1">Belongs to the proline racemase family.</text>
</comment>
<keyword evidence="3" id="KW-1185">Reference proteome</keyword>